<evidence type="ECO:0000313" key="2">
    <source>
        <dbReference type="Proteomes" id="UP000054172"/>
    </source>
</evidence>
<name>A0A0Q4B739_9BACT</name>
<dbReference type="PATRIC" id="fig|1702214.3.peg.593"/>
<protein>
    <submittedName>
        <fullName evidence="1">Uncharacterized protein</fullName>
    </submittedName>
</protein>
<reference evidence="1" key="1">
    <citation type="submission" date="2015-08" db="EMBL/GenBank/DDBJ databases">
        <title>Candidatus Bacteriodes Periocalifornicus.</title>
        <authorList>
            <person name="McLean J.S."/>
            <person name="Kelley S."/>
        </authorList>
    </citation>
    <scope>NUCLEOTIDE SEQUENCE [LARGE SCALE GENOMIC DNA]</scope>
    <source>
        <strain evidence="1">12B</strain>
    </source>
</reference>
<comment type="caution">
    <text evidence="1">The sequence shown here is derived from an EMBL/GenBank/DDBJ whole genome shotgun (WGS) entry which is preliminary data.</text>
</comment>
<dbReference type="Proteomes" id="UP000054172">
    <property type="component" value="Unassembled WGS sequence"/>
</dbReference>
<organism evidence="1 2">
    <name type="scientific">Candidatus [Bacteroides] periocalifornicus</name>
    <dbReference type="NCBI Taxonomy" id="1702214"/>
    <lineage>
        <taxon>Bacteria</taxon>
        <taxon>Pseudomonadati</taxon>
        <taxon>Bacteroidota</taxon>
    </lineage>
</organism>
<dbReference type="EMBL" id="LIIK01000030">
    <property type="protein sequence ID" value="KQM08580.1"/>
    <property type="molecule type" value="Genomic_DNA"/>
</dbReference>
<keyword evidence="2" id="KW-1185">Reference proteome</keyword>
<accession>A0A0Q4B739</accession>
<dbReference type="STRING" id="1702214.AL399_06465"/>
<sequence length="180" mass="20026">MRSVYRGVPLIVLTFFVGAIALFQSSCGKEDKDKTKAEKEALVREMAGVYTSEVVRKIDGQAEKEYVPVDLAIPREENGGKHRLLFSSECGALLEIEQITPEKVFLSFLEKGEANRPQKDFIGGAKTLPGEAKFSGYIAEYDRQAKVFRISLKLEGKTTTENGGRKDLTVALEYTAKRVE</sequence>
<proteinExistence type="predicted"/>
<gene>
    <name evidence="1" type="ORF">AL399_06465</name>
</gene>
<dbReference type="AlphaFoldDB" id="A0A0Q4B739"/>
<evidence type="ECO:0000313" key="1">
    <source>
        <dbReference type="EMBL" id="KQM08580.1"/>
    </source>
</evidence>